<dbReference type="InterPro" id="IPR044946">
    <property type="entry name" value="Restrct_endonuc_typeI_TRD_sf"/>
</dbReference>
<protein>
    <recommendedName>
        <fullName evidence="5">Restriction endonuclease subunit S</fullName>
    </recommendedName>
</protein>
<dbReference type="EMBL" id="JAYMRV010000045">
    <property type="protein sequence ID" value="MEM5426807.1"/>
    <property type="molecule type" value="Genomic_DNA"/>
</dbReference>
<proteinExistence type="predicted"/>
<dbReference type="Gene3D" id="3.90.220.20">
    <property type="entry name" value="DNA methylase specificity domains"/>
    <property type="match status" value="1"/>
</dbReference>
<reference evidence="3 4" key="1">
    <citation type="submission" date="2024-01" db="EMBL/GenBank/DDBJ databases">
        <title>The diversity of rhizobia nodulating Mimosa spp. in eleven states of Brazil covering several biomes is determined by host plant, location, and edaphic factors.</title>
        <authorList>
            <person name="Rouws L."/>
            <person name="Barauna A."/>
            <person name="Beukes C."/>
            <person name="De Faria S.M."/>
            <person name="Gross E."/>
            <person name="Dos Reis Junior F.B."/>
            <person name="Simon M."/>
            <person name="Maluk M."/>
            <person name="Odee D.W."/>
            <person name="Kenicer G."/>
            <person name="Young J.P.W."/>
            <person name="Reis V.M."/>
            <person name="Zilli J."/>
            <person name="James E.K."/>
        </authorList>
    </citation>
    <scope>NUCLEOTIDE SEQUENCE [LARGE SCALE GENOMIC DNA]</scope>
    <source>
        <strain evidence="3 4">JPY167</strain>
    </source>
</reference>
<evidence type="ECO:0008006" key="5">
    <source>
        <dbReference type="Google" id="ProtNLM"/>
    </source>
</evidence>
<evidence type="ECO:0000313" key="3">
    <source>
        <dbReference type="EMBL" id="MEM5426807.1"/>
    </source>
</evidence>
<dbReference type="Proteomes" id="UP001489897">
    <property type="component" value="Unassembled WGS sequence"/>
</dbReference>
<name>A0ABU9S3B0_9BURK</name>
<evidence type="ECO:0000256" key="2">
    <source>
        <dbReference type="ARBA" id="ARBA00023125"/>
    </source>
</evidence>
<accession>A0ABU9S3B0</accession>
<gene>
    <name evidence="3" type="ORF">VSR73_38435</name>
</gene>
<evidence type="ECO:0000256" key="1">
    <source>
        <dbReference type="ARBA" id="ARBA00022747"/>
    </source>
</evidence>
<dbReference type="Gene3D" id="1.10.287.1120">
    <property type="entry name" value="Bipartite methylase S protein"/>
    <property type="match status" value="1"/>
</dbReference>
<evidence type="ECO:0000313" key="4">
    <source>
        <dbReference type="Proteomes" id="UP001489897"/>
    </source>
</evidence>
<dbReference type="SUPFAM" id="SSF116734">
    <property type="entry name" value="DNA methylase specificity domain"/>
    <property type="match status" value="1"/>
</dbReference>
<keyword evidence="4" id="KW-1185">Reference proteome</keyword>
<keyword evidence="1" id="KW-0680">Restriction system</keyword>
<sequence>RYNLSKVALLNSSLRLPPLPEQAAIATVLSDMDAELAGLGLRREKARVLKQGMMQELLTGRTRLLSQ</sequence>
<organism evidence="3 4">
    <name type="scientific">Paraburkholderia ferrariae</name>
    <dbReference type="NCBI Taxonomy" id="386056"/>
    <lineage>
        <taxon>Bacteria</taxon>
        <taxon>Pseudomonadati</taxon>
        <taxon>Pseudomonadota</taxon>
        <taxon>Betaproteobacteria</taxon>
        <taxon>Burkholderiales</taxon>
        <taxon>Burkholderiaceae</taxon>
        <taxon>Paraburkholderia</taxon>
    </lineage>
</organism>
<comment type="caution">
    <text evidence="3">The sequence shown here is derived from an EMBL/GenBank/DDBJ whole genome shotgun (WGS) entry which is preliminary data.</text>
</comment>
<feature type="non-terminal residue" evidence="3">
    <location>
        <position position="1"/>
    </location>
</feature>
<keyword evidence="2" id="KW-0238">DNA-binding</keyword>